<accession>A0A5P1FRA1</accession>
<dbReference type="Pfam" id="PF13541">
    <property type="entry name" value="ChlI"/>
    <property type="match status" value="1"/>
</dbReference>
<dbReference type="SUPFAM" id="SSF54211">
    <property type="entry name" value="Ribosomal protein S5 domain 2-like"/>
    <property type="match status" value="1"/>
</dbReference>
<dbReference type="Proteomes" id="UP000243459">
    <property type="component" value="Chromosome 1"/>
</dbReference>
<dbReference type="InterPro" id="IPR020568">
    <property type="entry name" value="Ribosomal_Su5_D2-typ_SF"/>
</dbReference>
<gene>
    <name evidence="1" type="ORF">A4U43_C01F21270</name>
</gene>
<name>A0A5P1FRA1_ASPOF</name>
<evidence type="ECO:0008006" key="3">
    <source>
        <dbReference type="Google" id="ProtNLM"/>
    </source>
</evidence>
<dbReference type="PANTHER" id="PTHR32472">
    <property type="entry name" value="DNA REPAIR PROTEIN RADA"/>
    <property type="match status" value="1"/>
</dbReference>
<dbReference type="InterPro" id="IPR014721">
    <property type="entry name" value="Ribsml_uS5_D2-typ_fold_subgr"/>
</dbReference>
<dbReference type="AlphaFoldDB" id="A0A5P1FRA1"/>
<reference evidence="2" key="1">
    <citation type="journal article" date="2017" name="Nat. Commun.">
        <title>The asparagus genome sheds light on the origin and evolution of a young Y chromosome.</title>
        <authorList>
            <person name="Harkess A."/>
            <person name="Zhou J."/>
            <person name="Xu C."/>
            <person name="Bowers J.E."/>
            <person name="Van der Hulst R."/>
            <person name="Ayyampalayam S."/>
            <person name="Mercati F."/>
            <person name="Riccardi P."/>
            <person name="McKain M.R."/>
            <person name="Kakrana A."/>
            <person name="Tang H."/>
            <person name="Ray J."/>
            <person name="Groenendijk J."/>
            <person name="Arikit S."/>
            <person name="Mathioni S.M."/>
            <person name="Nakano M."/>
            <person name="Shan H."/>
            <person name="Telgmann-Rauber A."/>
            <person name="Kanno A."/>
            <person name="Yue Z."/>
            <person name="Chen H."/>
            <person name="Li W."/>
            <person name="Chen Y."/>
            <person name="Xu X."/>
            <person name="Zhang Y."/>
            <person name="Luo S."/>
            <person name="Chen H."/>
            <person name="Gao J."/>
            <person name="Mao Z."/>
            <person name="Pires J.C."/>
            <person name="Luo M."/>
            <person name="Kudrna D."/>
            <person name="Wing R.A."/>
            <person name="Meyers B.C."/>
            <person name="Yi K."/>
            <person name="Kong H."/>
            <person name="Lavrijsen P."/>
            <person name="Sunseri F."/>
            <person name="Falavigna A."/>
            <person name="Ye Y."/>
            <person name="Leebens-Mack J.H."/>
            <person name="Chen G."/>
        </authorList>
    </citation>
    <scope>NUCLEOTIDE SEQUENCE [LARGE SCALE GENOMIC DNA]</scope>
    <source>
        <strain evidence="2">cv. DH0086</strain>
    </source>
</reference>
<dbReference type="EMBL" id="CM007381">
    <property type="protein sequence ID" value="ONK80748.1"/>
    <property type="molecule type" value="Genomic_DNA"/>
</dbReference>
<proteinExistence type="predicted"/>
<dbReference type="GO" id="GO:0000725">
    <property type="term" value="P:recombinational repair"/>
    <property type="evidence" value="ECO:0007669"/>
    <property type="project" value="TreeGrafter"/>
</dbReference>
<dbReference type="PANTHER" id="PTHR32472:SF10">
    <property type="entry name" value="DNA REPAIR PROTEIN RADA-LIKE PROTEIN"/>
    <property type="match status" value="1"/>
</dbReference>
<evidence type="ECO:0000313" key="2">
    <source>
        <dbReference type="Proteomes" id="UP000243459"/>
    </source>
</evidence>
<evidence type="ECO:0000313" key="1">
    <source>
        <dbReference type="EMBL" id="ONK80748.1"/>
    </source>
</evidence>
<dbReference type="OMA" id="ISEMDAY"/>
<organism evidence="1 2">
    <name type="scientific">Asparagus officinalis</name>
    <name type="common">Garden asparagus</name>
    <dbReference type="NCBI Taxonomy" id="4686"/>
    <lineage>
        <taxon>Eukaryota</taxon>
        <taxon>Viridiplantae</taxon>
        <taxon>Streptophyta</taxon>
        <taxon>Embryophyta</taxon>
        <taxon>Tracheophyta</taxon>
        <taxon>Spermatophyta</taxon>
        <taxon>Magnoliopsida</taxon>
        <taxon>Liliopsida</taxon>
        <taxon>Asparagales</taxon>
        <taxon>Asparagaceae</taxon>
        <taxon>Asparagoideae</taxon>
        <taxon>Asparagus</taxon>
    </lineage>
</organism>
<protein>
    <recommendedName>
        <fullName evidence="3">Lon proteolytic domain-containing protein</fullName>
    </recommendedName>
</protein>
<dbReference type="Gramene" id="ONK80748">
    <property type="protein sequence ID" value="ONK80748"/>
    <property type="gene ID" value="A4U43_C01F21270"/>
</dbReference>
<dbReference type="FunFam" id="3.30.230.10:FF:000053">
    <property type="entry name" value="DNA repair protein radA isogeny"/>
    <property type="match status" value="1"/>
</dbReference>
<keyword evidence="2" id="KW-1185">Reference proteome</keyword>
<dbReference type="Gene3D" id="3.30.230.10">
    <property type="match status" value="1"/>
</dbReference>
<sequence length="193" mass="20654">MSESGLEAVSNPSEIFLTEHYSDSEVLAGLAVAVTVDGSRTFVLEIQALCASGSSTARHVDGVRESRADMIIAVLMKQAGLKLQDSAIFLNVVSGFKLTETAGDLAIAAAICSSFLEFPIPTDVAFIGEIGLGGELRTVPRMDKRVLAVAKLGYKRCVIPKTAEKSLRSLKMDITIVGCRTLKEMINTVFREG</sequence>